<evidence type="ECO:0000313" key="3">
    <source>
        <dbReference type="Proteomes" id="UP000299102"/>
    </source>
</evidence>
<dbReference type="InterPro" id="IPR036397">
    <property type="entry name" value="RNaseH_sf"/>
</dbReference>
<organism evidence="2 3">
    <name type="scientific">Eumeta variegata</name>
    <name type="common">Bagworm moth</name>
    <name type="synonym">Eumeta japonica</name>
    <dbReference type="NCBI Taxonomy" id="151549"/>
    <lineage>
        <taxon>Eukaryota</taxon>
        <taxon>Metazoa</taxon>
        <taxon>Ecdysozoa</taxon>
        <taxon>Arthropoda</taxon>
        <taxon>Hexapoda</taxon>
        <taxon>Insecta</taxon>
        <taxon>Pterygota</taxon>
        <taxon>Neoptera</taxon>
        <taxon>Endopterygota</taxon>
        <taxon>Lepidoptera</taxon>
        <taxon>Glossata</taxon>
        <taxon>Ditrysia</taxon>
        <taxon>Tineoidea</taxon>
        <taxon>Psychidae</taxon>
        <taxon>Oiketicinae</taxon>
        <taxon>Eumeta</taxon>
    </lineage>
</organism>
<gene>
    <name evidence="2" type="ORF">EVAR_59132_1</name>
</gene>
<evidence type="ECO:0000256" key="1">
    <source>
        <dbReference type="SAM" id="MobiDB-lite"/>
    </source>
</evidence>
<dbReference type="InterPro" id="IPR001888">
    <property type="entry name" value="Transposase_1"/>
</dbReference>
<feature type="region of interest" description="Disordered" evidence="1">
    <location>
        <begin position="48"/>
        <end position="70"/>
    </location>
</feature>
<dbReference type="GO" id="GO:0003676">
    <property type="term" value="F:nucleic acid binding"/>
    <property type="evidence" value="ECO:0007669"/>
    <property type="project" value="InterPro"/>
</dbReference>
<dbReference type="Pfam" id="PF01359">
    <property type="entry name" value="Transposase_1"/>
    <property type="match status" value="1"/>
</dbReference>
<accession>A0A4C1ZCM5</accession>
<sequence>MLCVWWNWKSFINYELLPPNKTINLDLHYQQRMRLKQEIEKKQPELINRKAYSRGKREGEPAGNAWSPPPMNTCSPIGVIGLFRGNETHTHACTYELSRARRNIHTHTHQTSRNRSAETEKLMKVLSVSKEDRISGKGRNALKAALESGLEFTKEQAMDILGKLIKDLRGFADPKVNVHKPIKNQLASIEGVFEILQKLETQEQGERQKTSQRSPAREHHLLGRTM</sequence>
<dbReference type="EMBL" id="BGZK01001717">
    <property type="protein sequence ID" value="GBP85112.1"/>
    <property type="molecule type" value="Genomic_DNA"/>
</dbReference>
<dbReference type="Gene3D" id="3.30.420.10">
    <property type="entry name" value="Ribonuclease H-like superfamily/Ribonuclease H"/>
    <property type="match status" value="1"/>
</dbReference>
<evidence type="ECO:0000313" key="2">
    <source>
        <dbReference type="EMBL" id="GBP85112.1"/>
    </source>
</evidence>
<name>A0A4C1ZCM5_EUMVA</name>
<reference evidence="2 3" key="1">
    <citation type="journal article" date="2019" name="Commun. Biol.">
        <title>The bagworm genome reveals a unique fibroin gene that provides high tensile strength.</title>
        <authorList>
            <person name="Kono N."/>
            <person name="Nakamura H."/>
            <person name="Ohtoshi R."/>
            <person name="Tomita M."/>
            <person name="Numata K."/>
            <person name="Arakawa K."/>
        </authorList>
    </citation>
    <scope>NUCLEOTIDE SEQUENCE [LARGE SCALE GENOMIC DNA]</scope>
</reference>
<dbReference type="AlphaFoldDB" id="A0A4C1ZCM5"/>
<dbReference type="OrthoDB" id="8238717at2759"/>
<feature type="region of interest" description="Disordered" evidence="1">
    <location>
        <begin position="202"/>
        <end position="226"/>
    </location>
</feature>
<keyword evidence="3" id="KW-1185">Reference proteome</keyword>
<proteinExistence type="predicted"/>
<comment type="caution">
    <text evidence="2">The sequence shown here is derived from an EMBL/GenBank/DDBJ whole genome shotgun (WGS) entry which is preliminary data.</text>
</comment>
<protein>
    <submittedName>
        <fullName evidence="2">Uncharacterized protein</fullName>
    </submittedName>
</protein>
<dbReference type="Proteomes" id="UP000299102">
    <property type="component" value="Unassembled WGS sequence"/>
</dbReference>